<keyword evidence="8" id="KW-0119">Carbohydrate metabolism</keyword>
<evidence type="ECO:0000256" key="5">
    <source>
        <dbReference type="ARBA" id="ARBA00022737"/>
    </source>
</evidence>
<evidence type="ECO:0000256" key="9">
    <source>
        <dbReference type="ARBA" id="ARBA00023295"/>
    </source>
</evidence>
<organism evidence="16 17">
    <name type="scientific">Aspergillus wentii DTO 134E9</name>
    <dbReference type="NCBI Taxonomy" id="1073089"/>
    <lineage>
        <taxon>Eukaryota</taxon>
        <taxon>Fungi</taxon>
        <taxon>Dikarya</taxon>
        <taxon>Ascomycota</taxon>
        <taxon>Pezizomycotina</taxon>
        <taxon>Eurotiomycetes</taxon>
        <taxon>Eurotiomycetidae</taxon>
        <taxon>Eurotiales</taxon>
        <taxon>Aspergillaceae</taxon>
        <taxon>Aspergillus</taxon>
        <taxon>Aspergillus subgen. Cremei</taxon>
    </lineage>
</organism>
<keyword evidence="10" id="KW-0961">Cell wall biogenesis/degradation</keyword>
<dbReference type="Gene3D" id="2.160.20.10">
    <property type="entry name" value="Single-stranded right-handed beta-helix, Pectin lyase-like"/>
    <property type="match status" value="1"/>
</dbReference>
<evidence type="ECO:0000256" key="11">
    <source>
        <dbReference type="ARBA" id="ARBA00023326"/>
    </source>
</evidence>
<evidence type="ECO:0000256" key="12">
    <source>
        <dbReference type="ARBA" id="ARBA00037278"/>
    </source>
</evidence>
<comment type="subcellular location">
    <subcellularLocation>
        <location evidence="1">Secreted</location>
    </subcellularLocation>
</comment>
<dbReference type="Proteomes" id="UP000184383">
    <property type="component" value="Unassembled WGS sequence"/>
</dbReference>
<evidence type="ECO:0000256" key="8">
    <source>
        <dbReference type="ARBA" id="ARBA00023277"/>
    </source>
</evidence>
<evidence type="ECO:0000313" key="17">
    <source>
        <dbReference type="Proteomes" id="UP000184383"/>
    </source>
</evidence>
<dbReference type="SMART" id="SM00710">
    <property type="entry name" value="PbH1"/>
    <property type="match status" value="6"/>
</dbReference>
<keyword evidence="5" id="KW-0677">Repeat</keyword>
<dbReference type="PANTHER" id="PTHR31736:SF9">
    <property type="entry name" value="ENDO-XYLOGALACTURONAN HYDROLASE A-RELATED"/>
    <property type="match status" value="1"/>
</dbReference>
<dbReference type="PANTHER" id="PTHR31736">
    <property type="match status" value="1"/>
</dbReference>
<feature type="chain" id="PRO_5013041477" description="Endo-xylogalacturonan hydrolase A" evidence="15">
    <location>
        <begin position="18"/>
        <end position="399"/>
    </location>
</feature>
<dbReference type="InterPro" id="IPR000743">
    <property type="entry name" value="Glyco_hydro_28"/>
</dbReference>
<dbReference type="Pfam" id="PF00295">
    <property type="entry name" value="Glyco_hydro_28"/>
    <property type="match status" value="1"/>
</dbReference>
<evidence type="ECO:0000256" key="1">
    <source>
        <dbReference type="ARBA" id="ARBA00004613"/>
    </source>
</evidence>
<evidence type="ECO:0000256" key="14">
    <source>
        <dbReference type="RuleBase" id="RU361169"/>
    </source>
</evidence>
<comment type="similarity">
    <text evidence="2 14">Belongs to the glycosyl hydrolase 28 family.</text>
</comment>
<dbReference type="GO" id="GO:0045490">
    <property type="term" value="P:pectin catabolic process"/>
    <property type="evidence" value="ECO:0007669"/>
    <property type="project" value="UniProtKB-ARBA"/>
</dbReference>
<evidence type="ECO:0000313" key="16">
    <source>
        <dbReference type="EMBL" id="OJJ38373.1"/>
    </source>
</evidence>
<sequence length="399" mass="41596">MSLKTIALLSTVALGYALPSTPVLVPRSACTPTAGGSASKDDIPAIKEAISSCGKGGTIVIPKDTTYYLNSVLEFDGCSGCDFQIEGLLKFASNTDYWEGKTAMIGVSDIDGLKIRSLTGEGVIDGNGQDAWDKFAKDSDYARPTLLYIDGGNNLEISNFHIQNPPNVFISVKGDAANIAFSNLNLSATSNSDNEPKNTDGFDIGASSYVTITNTTIVNDDDCVAFKPGSNYVTVRDVSCTGSHGISVGSMGKSNDDTIKNIYVQGATMINSTKAAGIKTYPTGNGHGLSTVSNVTFTDFTVQGCDYAIQIQSCYGEDEDYCEKNPGNSKLTGVLFEKFSGTTSDKNDPVTGNLNCGADGTCDVKVSDYTVKAPSGDGKVLCGNTPSDIGTSCSSGASG</sequence>
<evidence type="ECO:0000256" key="7">
    <source>
        <dbReference type="ARBA" id="ARBA00023180"/>
    </source>
</evidence>
<reference evidence="17" key="1">
    <citation type="journal article" date="2017" name="Genome Biol.">
        <title>Comparative genomics reveals high biological diversity and specific adaptations in the industrially and medically important fungal genus Aspergillus.</title>
        <authorList>
            <person name="de Vries R.P."/>
            <person name="Riley R."/>
            <person name="Wiebenga A."/>
            <person name="Aguilar-Osorio G."/>
            <person name="Amillis S."/>
            <person name="Uchima C.A."/>
            <person name="Anderluh G."/>
            <person name="Asadollahi M."/>
            <person name="Askin M."/>
            <person name="Barry K."/>
            <person name="Battaglia E."/>
            <person name="Bayram O."/>
            <person name="Benocci T."/>
            <person name="Braus-Stromeyer S.A."/>
            <person name="Caldana C."/>
            <person name="Canovas D."/>
            <person name="Cerqueira G.C."/>
            <person name="Chen F."/>
            <person name="Chen W."/>
            <person name="Choi C."/>
            <person name="Clum A."/>
            <person name="Dos Santos R.A."/>
            <person name="Damasio A.R."/>
            <person name="Diallinas G."/>
            <person name="Emri T."/>
            <person name="Fekete E."/>
            <person name="Flipphi M."/>
            <person name="Freyberg S."/>
            <person name="Gallo A."/>
            <person name="Gournas C."/>
            <person name="Habgood R."/>
            <person name="Hainaut M."/>
            <person name="Harispe M.L."/>
            <person name="Henrissat B."/>
            <person name="Hilden K.S."/>
            <person name="Hope R."/>
            <person name="Hossain A."/>
            <person name="Karabika E."/>
            <person name="Karaffa L."/>
            <person name="Karanyi Z."/>
            <person name="Krasevec N."/>
            <person name="Kuo A."/>
            <person name="Kusch H."/>
            <person name="LaButti K."/>
            <person name="Lagendijk E.L."/>
            <person name="Lapidus A."/>
            <person name="Levasseur A."/>
            <person name="Lindquist E."/>
            <person name="Lipzen A."/>
            <person name="Logrieco A.F."/>
            <person name="MacCabe A."/>
            <person name="Maekelae M.R."/>
            <person name="Malavazi I."/>
            <person name="Melin P."/>
            <person name="Meyer V."/>
            <person name="Mielnichuk N."/>
            <person name="Miskei M."/>
            <person name="Molnar A.P."/>
            <person name="Mule G."/>
            <person name="Ngan C.Y."/>
            <person name="Orejas M."/>
            <person name="Orosz E."/>
            <person name="Ouedraogo J.P."/>
            <person name="Overkamp K.M."/>
            <person name="Park H.-S."/>
            <person name="Perrone G."/>
            <person name="Piumi F."/>
            <person name="Punt P.J."/>
            <person name="Ram A.F."/>
            <person name="Ramon A."/>
            <person name="Rauscher S."/>
            <person name="Record E."/>
            <person name="Riano-Pachon D.M."/>
            <person name="Robert V."/>
            <person name="Roehrig J."/>
            <person name="Ruller R."/>
            <person name="Salamov A."/>
            <person name="Salih N.S."/>
            <person name="Samson R.A."/>
            <person name="Sandor E."/>
            <person name="Sanguinetti M."/>
            <person name="Schuetze T."/>
            <person name="Sepcic K."/>
            <person name="Shelest E."/>
            <person name="Sherlock G."/>
            <person name="Sophianopoulou V."/>
            <person name="Squina F.M."/>
            <person name="Sun H."/>
            <person name="Susca A."/>
            <person name="Todd R.B."/>
            <person name="Tsang A."/>
            <person name="Unkles S.E."/>
            <person name="van de Wiele N."/>
            <person name="van Rossen-Uffink D."/>
            <person name="Oliveira J.V."/>
            <person name="Vesth T.C."/>
            <person name="Visser J."/>
            <person name="Yu J.-H."/>
            <person name="Zhou M."/>
            <person name="Andersen M.R."/>
            <person name="Archer D.B."/>
            <person name="Baker S.E."/>
            <person name="Benoit I."/>
            <person name="Brakhage A.A."/>
            <person name="Braus G.H."/>
            <person name="Fischer R."/>
            <person name="Frisvad J.C."/>
            <person name="Goldman G.H."/>
            <person name="Houbraken J."/>
            <person name="Oakley B."/>
            <person name="Pocsi I."/>
            <person name="Scazzocchio C."/>
            <person name="Seiboth B."/>
            <person name="vanKuyk P.A."/>
            <person name="Wortman J."/>
            <person name="Dyer P.S."/>
            <person name="Grigoriev I.V."/>
        </authorList>
    </citation>
    <scope>NUCLEOTIDE SEQUENCE [LARGE SCALE GENOMIC DNA]</scope>
    <source>
        <strain evidence="17">DTO 134E9</strain>
    </source>
</reference>
<evidence type="ECO:0008006" key="18">
    <source>
        <dbReference type="Google" id="ProtNLM"/>
    </source>
</evidence>
<dbReference type="OrthoDB" id="187139at2759"/>
<gene>
    <name evidence="16" type="ORF">ASPWEDRAFT_126763</name>
</gene>
<dbReference type="GO" id="GO:0071555">
    <property type="term" value="P:cell wall organization"/>
    <property type="evidence" value="ECO:0007669"/>
    <property type="project" value="UniProtKB-KW"/>
</dbReference>
<dbReference type="SUPFAM" id="SSF51126">
    <property type="entry name" value="Pectin lyase-like"/>
    <property type="match status" value="1"/>
</dbReference>
<dbReference type="InterPro" id="IPR011050">
    <property type="entry name" value="Pectin_lyase_fold/virulence"/>
</dbReference>
<evidence type="ECO:0000256" key="2">
    <source>
        <dbReference type="ARBA" id="ARBA00008834"/>
    </source>
</evidence>
<dbReference type="EMBL" id="KV878210">
    <property type="protein sequence ID" value="OJJ38373.1"/>
    <property type="molecule type" value="Genomic_DNA"/>
</dbReference>
<evidence type="ECO:0000256" key="3">
    <source>
        <dbReference type="ARBA" id="ARBA00022525"/>
    </source>
</evidence>
<dbReference type="STRING" id="1073089.A0A1L9RU20"/>
<dbReference type="RefSeq" id="XP_040692049.1">
    <property type="nucleotide sequence ID" value="XM_040829214.1"/>
</dbReference>
<keyword evidence="9 14" id="KW-0326">Glycosidase</keyword>
<dbReference type="GO" id="GO:0004650">
    <property type="term" value="F:polygalacturonase activity"/>
    <property type="evidence" value="ECO:0007669"/>
    <property type="project" value="InterPro"/>
</dbReference>
<evidence type="ECO:0000256" key="13">
    <source>
        <dbReference type="PROSITE-ProRule" id="PRU10052"/>
    </source>
</evidence>
<evidence type="ECO:0000256" key="15">
    <source>
        <dbReference type="SAM" id="SignalP"/>
    </source>
</evidence>
<evidence type="ECO:0000256" key="10">
    <source>
        <dbReference type="ARBA" id="ARBA00023316"/>
    </source>
</evidence>
<dbReference type="InterPro" id="IPR012334">
    <property type="entry name" value="Pectin_lyas_fold"/>
</dbReference>
<proteinExistence type="inferred from homology"/>
<comment type="function">
    <text evidence="12">Pectinolytic enzyme involved in the degradation of xylogalacturonan (xga), a galacturonan backbone heavily substituted with xylose, and which is one important component of the hairy regions of pectin. Activity requires a galacturonic acid backbone substituted with xylose.</text>
</comment>
<evidence type="ECO:0000256" key="4">
    <source>
        <dbReference type="ARBA" id="ARBA00022729"/>
    </source>
</evidence>
<keyword evidence="4 15" id="KW-0732">Signal</keyword>
<keyword evidence="7" id="KW-0325">Glycoprotein</keyword>
<keyword evidence="17" id="KW-1185">Reference proteome</keyword>
<dbReference type="GeneID" id="63745062"/>
<keyword evidence="6 14" id="KW-0378">Hydrolase</keyword>
<feature type="active site" evidence="13">
    <location>
        <position position="244"/>
    </location>
</feature>
<dbReference type="VEuPathDB" id="FungiDB:ASPWEDRAFT_126763"/>
<dbReference type="GO" id="GO:0005576">
    <property type="term" value="C:extracellular region"/>
    <property type="evidence" value="ECO:0007669"/>
    <property type="project" value="UniProtKB-SubCell"/>
</dbReference>
<accession>A0A1L9RU20</accession>
<protein>
    <recommendedName>
        <fullName evidence="18">Endo-xylogalacturonan hydrolase A</fullName>
    </recommendedName>
</protein>
<dbReference type="AlphaFoldDB" id="A0A1L9RU20"/>
<feature type="signal peptide" evidence="15">
    <location>
        <begin position="1"/>
        <end position="17"/>
    </location>
</feature>
<keyword evidence="3" id="KW-0964">Secreted</keyword>
<evidence type="ECO:0000256" key="6">
    <source>
        <dbReference type="ARBA" id="ARBA00022801"/>
    </source>
</evidence>
<name>A0A1L9RU20_ASPWE</name>
<dbReference type="InterPro" id="IPR006626">
    <property type="entry name" value="PbH1"/>
</dbReference>
<keyword evidence="11" id="KW-0624">Polysaccharide degradation</keyword>
<dbReference type="PROSITE" id="PS00502">
    <property type="entry name" value="POLYGALACTURONASE"/>
    <property type="match status" value="1"/>
</dbReference>